<dbReference type="Pfam" id="PF18758">
    <property type="entry name" value="KDZ"/>
    <property type="match status" value="1"/>
</dbReference>
<reference evidence="1 2" key="1">
    <citation type="journal article" date="2016" name="Mol. Biol. Evol.">
        <title>Comparative Genomics of Early-Diverging Mushroom-Forming Fungi Provides Insights into the Origins of Lignocellulose Decay Capabilities.</title>
        <authorList>
            <person name="Nagy L.G."/>
            <person name="Riley R."/>
            <person name="Tritt A."/>
            <person name="Adam C."/>
            <person name="Daum C."/>
            <person name="Floudas D."/>
            <person name="Sun H."/>
            <person name="Yadav J.S."/>
            <person name="Pangilinan J."/>
            <person name="Larsson K.H."/>
            <person name="Matsuura K."/>
            <person name="Barry K."/>
            <person name="Labutti K."/>
            <person name="Kuo R."/>
            <person name="Ohm R.A."/>
            <person name="Bhattacharya S.S."/>
            <person name="Shirouzu T."/>
            <person name="Yoshinaga Y."/>
            <person name="Martin F.M."/>
            <person name="Grigoriev I.V."/>
            <person name="Hibbett D.S."/>
        </authorList>
    </citation>
    <scope>NUCLEOTIDE SEQUENCE [LARGE SCALE GENOMIC DNA]</scope>
    <source>
        <strain evidence="1 2">CBS 109695</strain>
    </source>
</reference>
<accession>A0A167WN13</accession>
<dbReference type="InterPro" id="IPR040521">
    <property type="entry name" value="KDZ"/>
</dbReference>
<evidence type="ECO:0000313" key="2">
    <source>
        <dbReference type="Proteomes" id="UP000076532"/>
    </source>
</evidence>
<name>A0A167WN13_9AGAM</name>
<dbReference type="AlphaFoldDB" id="A0A167WN13"/>
<sequence length="100" mass="11446">MDANFRLKSRDRKIKGDKVLGPGWDYFVDYQRYRPIMDTFGAQMEPNTCDSGLHAVDHANTRFARNNLANSVGNIVCARHTFVRKTGTVNLDKGEKYEHP</sequence>
<evidence type="ECO:0000313" key="1">
    <source>
        <dbReference type="EMBL" id="KZP06285.1"/>
    </source>
</evidence>
<protein>
    <submittedName>
        <fullName evidence="1">Uncharacterized protein</fullName>
    </submittedName>
</protein>
<gene>
    <name evidence="1" type="ORF">FIBSPDRAFT_764677</name>
</gene>
<proteinExistence type="predicted"/>
<dbReference type="STRING" id="436010.A0A167WN13"/>
<keyword evidence="2" id="KW-1185">Reference proteome</keyword>
<organism evidence="1 2">
    <name type="scientific">Athelia psychrophila</name>
    <dbReference type="NCBI Taxonomy" id="1759441"/>
    <lineage>
        <taxon>Eukaryota</taxon>
        <taxon>Fungi</taxon>
        <taxon>Dikarya</taxon>
        <taxon>Basidiomycota</taxon>
        <taxon>Agaricomycotina</taxon>
        <taxon>Agaricomycetes</taxon>
        <taxon>Agaricomycetidae</taxon>
        <taxon>Atheliales</taxon>
        <taxon>Atheliaceae</taxon>
        <taxon>Athelia</taxon>
    </lineage>
</organism>
<dbReference type="OrthoDB" id="3192989at2759"/>
<dbReference type="Proteomes" id="UP000076532">
    <property type="component" value="Unassembled WGS sequence"/>
</dbReference>
<dbReference type="EMBL" id="KV417795">
    <property type="protein sequence ID" value="KZP06285.1"/>
    <property type="molecule type" value="Genomic_DNA"/>
</dbReference>